<dbReference type="AlphaFoldDB" id="D2PXV5"/>
<sequence length="526" mass="58759">MTCEDWWRDAVIYQIYPRSFQDTAGNGVGDLAGIIARLPYLSWLGVDALWMCPFYRSPQADFGYDITDHTAVDPLFGSLRDFDDLVKAAHQAGLRVIVDFVPNHTSIEHHWFVASRSSTASPYRDWYLWADPAPDGGPPNNWRSVTGGSAWTHDARTDQYYLHSFLPTQPDLNWRNPAVVKAMHDVLRFWLDRDVDGFRIDMVDYLIKDQQLRDEPLDNAGGYQPATASYQLNQPETIDLLRSFRALTDGYGHGRVLIGEVEYGLPMPRLTSYYGNDDALQLPINFWLLFLPWTAQALQRFITDYEAGLPAAAWPNWVIGSHDISRAASRLGAARVRSALLVLLTLRGTPFLYYGDELGLPDAELQARDKRDPWVQADASIGRDPARTPMPWTADLPHAGFCAAEAQPWLPIGSNHQGLDVETQLQDPGSTLHLTRDLLTLRRTHRALRAGSCQVGSLDIAGVLSYDREFNGARLRILVNCSDSTVTVSLAGARLLISTRRTTSLVNDSAILGPDEGCVIDLRPPS</sequence>
<comment type="similarity">
    <text evidence="1">Belongs to the glycosyl hydrolase 13 family.</text>
</comment>
<evidence type="ECO:0000256" key="2">
    <source>
        <dbReference type="ARBA" id="ARBA00022801"/>
    </source>
</evidence>
<evidence type="ECO:0000256" key="3">
    <source>
        <dbReference type="ARBA" id="ARBA00023295"/>
    </source>
</evidence>
<keyword evidence="6" id="KW-1185">Reference proteome</keyword>
<dbReference type="KEGG" id="kfl:Kfla_4534"/>
<dbReference type="InterPro" id="IPR006047">
    <property type="entry name" value="GH13_cat_dom"/>
</dbReference>
<dbReference type="EMBL" id="CP001736">
    <property type="protein sequence ID" value="ADB33561.1"/>
    <property type="molecule type" value="Genomic_DNA"/>
</dbReference>
<dbReference type="eggNOG" id="COG0366">
    <property type="taxonomic scope" value="Bacteria"/>
</dbReference>
<reference evidence="5 6" key="2">
    <citation type="journal article" date="2010" name="Stand. Genomic Sci.">
        <title>Complete genome sequence of Kribbella flavida type strain (IFO 14399).</title>
        <authorList>
            <person name="Pukall R."/>
            <person name="Lapidus A."/>
            <person name="Glavina Del Rio T."/>
            <person name="Copeland A."/>
            <person name="Tice H."/>
            <person name="Cheng J.-F."/>
            <person name="Lucas S."/>
            <person name="Chen F."/>
            <person name="Nolan M."/>
            <person name="LaButti K."/>
            <person name="Pati A."/>
            <person name="Ivanova N."/>
            <person name="Mavrommatis K."/>
            <person name="Mikhailova N."/>
            <person name="Pitluck S."/>
            <person name="Bruce D."/>
            <person name="Goodwin L."/>
            <person name="Land M."/>
            <person name="Hauser L."/>
            <person name="Chang Y.-J."/>
            <person name="Jeffries C.D."/>
            <person name="Chen A."/>
            <person name="Palaniappan K."/>
            <person name="Chain P."/>
            <person name="Rohde M."/>
            <person name="Goeker M."/>
            <person name="Bristow J."/>
            <person name="Eisen J.A."/>
            <person name="Markowitz V."/>
            <person name="Hugenholtz P."/>
            <person name="Kyrpides N.C."/>
            <person name="Klenk H.-P."/>
            <person name="Brettin T."/>
        </authorList>
    </citation>
    <scope>NUCLEOTIDE SEQUENCE [LARGE SCALE GENOMIC DNA]</scope>
    <source>
        <strain evidence="6">DSM 17836 / JCM 10339 / NBRC 14399</strain>
    </source>
</reference>
<dbReference type="PANTHER" id="PTHR10357:SF179">
    <property type="entry name" value="NEUTRAL AND BASIC AMINO ACID TRANSPORT PROTEIN RBAT"/>
    <property type="match status" value="1"/>
</dbReference>
<dbReference type="PANTHER" id="PTHR10357">
    <property type="entry name" value="ALPHA-AMYLASE FAMILY MEMBER"/>
    <property type="match status" value="1"/>
</dbReference>
<dbReference type="CDD" id="cd11331">
    <property type="entry name" value="AmyAc_OligoGlu_like"/>
    <property type="match status" value="1"/>
</dbReference>
<keyword evidence="2" id="KW-0378">Hydrolase</keyword>
<name>D2PXV5_KRIFD</name>
<dbReference type="Gene3D" id="3.20.20.80">
    <property type="entry name" value="Glycosidases"/>
    <property type="match status" value="2"/>
</dbReference>
<dbReference type="Pfam" id="PF00128">
    <property type="entry name" value="Alpha-amylase"/>
    <property type="match status" value="1"/>
</dbReference>
<proteinExistence type="inferred from homology"/>
<dbReference type="InterPro" id="IPR045857">
    <property type="entry name" value="O16G_dom_2"/>
</dbReference>
<gene>
    <name evidence="5" type="ordered locus">Kfla_4534</name>
</gene>
<organism evidence="5 6">
    <name type="scientific">Kribbella flavida (strain DSM 17836 / JCM 10339 / NBRC 14399)</name>
    <dbReference type="NCBI Taxonomy" id="479435"/>
    <lineage>
        <taxon>Bacteria</taxon>
        <taxon>Bacillati</taxon>
        <taxon>Actinomycetota</taxon>
        <taxon>Actinomycetes</taxon>
        <taxon>Propionibacteriales</taxon>
        <taxon>Kribbellaceae</taxon>
        <taxon>Kribbella</taxon>
    </lineage>
</organism>
<protein>
    <submittedName>
        <fullName evidence="5">Alpha amylase catalytic region</fullName>
    </submittedName>
</protein>
<feature type="domain" description="Glycosyl hydrolase family 13 catalytic" evidence="4">
    <location>
        <begin position="14"/>
        <end position="387"/>
    </location>
</feature>
<dbReference type="STRING" id="479435.Kfla_4534"/>
<dbReference type="SUPFAM" id="SSF51445">
    <property type="entry name" value="(Trans)glycosidases"/>
    <property type="match status" value="1"/>
</dbReference>
<evidence type="ECO:0000256" key="1">
    <source>
        <dbReference type="ARBA" id="ARBA00008061"/>
    </source>
</evidence>
<dbReference type="FunFam" id="3.90.400.10:FF:000002">
    <property type="entry name" value="Sucrose isomerase"/>
    <property type="match status" value="1"/>
</dbReference>
<evidence type="ECO:0000259" key="4">
    <source>
        <dbReference type="SMART" id="SM00642"/>
    </source>
</evidence>
<dbReference type="SMART" id="SM00642">
    <property type="entry name" value="Aamy"/>
    <property type="match status" value="1"/>
</dbReference>
<dbReference type="GO" id="GO:0004556">
    <property type="term" value="F:alpha-amylase activity"/>
    <property type="evidence" value="ECO:0007669"/>
    <property type="project" value="TreeGrafter"/>
</dbReference>
<dbReference type="Gene3D" id="3.90.400.10">
    <property type="entry name" value="Oligo-1,6-glucosidase, Domain 2"/>
    <property type="match status" value="1"/>
</dbReference>
<dbReference type="RefSeq" id="WP_012922115.1">
    <property type="nucleotide sequence ID" value="NC_013729.1"/>
</dbReference>
<evidence type="ECO:0000313" key="6">
    <source>
        <dbReference type="Proteomes" id="UP000007967"/>
    </source>
</evidence>
<dbReference type="OrthoDB" id="9043248at2"/>
<dbReference type="Proteomes" id="UP000007967">
    <property type="component" value="Chromosome"/>
</dbReference>
<dbReference type="HOGENOM" id="CLU_006462_2_3_11"/>
<keyword evidence="3" id="KW-0326">Glycosidase</keyword>
<dbReference type="GO" id="GO:0009313">
    <property type="term" value="P:oligosaccharide catabolic process"/>
    <property type="evidence" value="ECO:0007669"/>
    <property type="project" value="TreeGrafter"/>
</dbReference>
<dbReference type="CAZy" id="GH13">
    <property type="family name" value="Glycoside Hydrolase Family 13"/>
</dbReference>
<evidence type="ECO:0000313" key="5">
    <source>
        <dbReference type="EMBL" id="ADB33561.1"/>
    </source>
</evidence>
<reference evidence="6" key="1">
    <citation type="submission" date="2009-09" db="EMBL/GenBank/DDBJ databases">
        <title>The complete genome of Kribbella flavida DSM 17836.</title>
        <authorList>
            <consortium name="US DOE Joint Genome Institute (JGI-PGF)"/>
            <person name="Lucas S."/>
            <person name="Copeland A."/>
            <person name="Lapidus A."/>
            <person name="Glavina del Rio T."/>
            <person name="Dalin E."/>
            <person name="Tice H."/>
            <person name="Bruce D."/>
            <person name="Goodwin L."/>
            <person name="Pitluck S."/>
            <person name="Kyrpides N."/>
            <person name="Mavromatis K."/>
            <person name="Ivanova N."/>
            <person name="Saunders E."/>
            <person name="Brettin T."/>
            <person name="Detter J.C."/>
            <person name="Han C."/>
            <person name="Larimer F."/>
            <person name="Land M."/>
            <person name="Hauser L."/>
            <person name="Markowitz V."/>
            <person name="Cheng J.-F."/>
            <person name="Hugenholtz P."/>
            <person name="Woyke T."/>
            <person name="Wu D."/>
            <person name="Pukall R."/>
            <person name="Klenk H.-P."/>
            <person name="Eisen J.A."/>
        </authorList>
    </citation>
    <scope>NUCLEOTIDE SEQUENCE [LARGE SCALE GENOMIC DNA]</scope>
    <source>
        <strain evidence="6">DSM 17836 / JCM 10339 / NBRC 14399</strain>
    </source>
</reference>
<accession>D2PXV5</accession>
<dbReference type="InterPro" id="IPR017853">
    <property type="entry name" value="GH"/>
</dbReference>